<accession>A0A918MFM7</accession>
<feature type="transmembrane region" description="Helical" evidence="1">
    <location>
        <begin position="7"/>
        <end position="30"/>
    </location>
</feature>
<keyword evidence="1" id="KW-0812">Transmembrane</keyword>
<gene>
    <name evidence="3" type="ORF">GCM10011452_02560</name>
</gene>
<dbReference type="Pfam" id="PF01476">
    <property type="entry name" value="LysM"/>
    <property type="match status" value="1"/>
</dbReference>
<dbReference type="AlphaFoldDB" id="A0A918MFM7"/>
<organism evidence="3 4">
    <name type="scientific">Gemmobacter lanyuensis</name>
    <dbReference type="NCBI Taxonomy" id="1054497"/>
    <lineage>
        <taxon>Bacteria</taxon>
        <taxon>Pseudomonadati</taxon>
        <taxon>Pseudomonadota</taxon>
        <taxon>Alphaproteobacteria</taxon>
        <taxon>Rhodobacterales</taxon>
        <taxon>Paracoccaceae</taxon>
        <taxon>Gemmobacter</taxon>
    </lineage>
</organism>
<comment type="caution">
    <text evidence="3">The sequence shown here is derived from an EMBL/GenBank/DDBJ whole genome shotgun (WGS) entry which is preliminary data.</text>
</comment>
<dbReference type="InterPro" id="IPR036779">
    <property type="entry name" value="LysM_dom_sf"/>
</dbReference>
<reference evidence="3" key="1">
    <citation type="journal article" date="2014" name="Int. J. Syst. Evol. Microbiol.">
        <title>Complete genome sequence of Corynebacterium casei LMG S-19264T (=DSM 44701T), isolated from a smear-ripened cheese.</title>
        <authorList>
            <consortium name="US DOE Joint Genome Institute (JGI-PGF)"/>
            <person name="Walter F."/>
            <person name="Albersmeier A."/>
            <person name="Kalinowski J."/>
            <person name="Ruckert C."/>
        </authorList>
    </citation>
    <scope>NUCLEOTIDE SEQUENCE</scope>
    <source>
        <strain evidence="3">KCTC 23714</strain>
    </source>
</reference>
<protein>
    <submittedName>
        <fullName evidence="3">Peptidoglycan-binding protein LysM</fullName>
    </submittedName>
</protein>
<dbReference type="SMART" id="SM00257">
    <property type="entry name" value="LysM"/>
    <property type="match status" value="1"/>
</dbReference>
<feature type="domain" description="LysM" evidence="2">
    <location>
        <begin position="340"/>
        <end position="389"/>
    </location>
</feature>
<sequence length="391" mass="39005">MAEGKPFGGAAVAAGAAVAVAAVVGILWYAQRPELVAPAAETAAAGTEATGADAATTAAAPAPAAMPGAAAPAAAESPASVAPSFDTVRVTPVGEAVVAGRAMAGAELALRVDGDEVARSTADANGAFVSMFTLPPSDKPRMLSLVMLGDPEVPAAASVALAPTGATLTEPEKPAAAPEPETTVATVPPTALLVTEDGAQVLQGAAVAPGNVSIAAITYTPDGAVQLSGRGDPASTVRLYLDNTPVADATVAGSGGWTAVLRGIVPGIYTLRADQTNAEGKVTARFETPFQRETPEALAAAMKPRAAEGVPVARKPAAPTPTAPEAAPVAAAAPAADPALTVTVQPGFTLWRIARESFGDGILYVKVFEANKDQIRDPDLIYPGQVFTIPE</sequence>
<evidence type="ECO:0000313" key="4">
    <source>
        <dbReference type="Proteomes" id="UP000628984"/>
    </source>
</evidence>
<dbReference type="CDD" id="cd00118">
    <property type="entry name" value="LysM"/>
    <property type="match status" value="1"/>
</dbReference>
<dbReference type="PANTHER" id="PTHR34700">
    <property type="entry name" value="POTASSIUM BINDING PROTEIN KBP"/>
    <property type="match status" value="1"/>
</dbReference>
<keyword evidence="1" id="KW-0472">Membrane</keyword>
<dbReference type="PROSITE" id="PS51782">
    <property type="entry name" value="LYSM"/>
    <property type="match status" value="1"/>
</dbReference>
<dbReference type="Proteomes" id="UP000628984">
    <property type="component" value="Unassembled WGS sequence"/>
</dbReference>
<dbReference type="Gene3D" id="3.10.350.10">
    <property type="entry name" value="LysM domain"/>
    <property type="match status" value="1"/>
</dbReference>
<dbReference type="PANTHER" id="PTHR34700:SF4">
    <property type="entry name" value="PHAGE-LIKE ELEMENT PBSX PROTEIN XKDP"/>
    <property type="match status" value="1"/>
</dbReference>
<dbReference type="EMBL" id="BMYQ01000001">
    <property type="protein sequence ID" value="GGW21559.1"/>
    <property type="molecule type" value="Genomic_DNA"/>
</dbReference>
<evidence type="ECO:0000259" key="2">
    <source>
        <dbReference type="PROSITE" id="PS51782"/>
    </source>
</evidence>
<keyword evidence="1" id="KW-1133">Transmembrane helix</keyword>
<reference evidence="3" key="2">
    <citation type="submission" date="2020-09" db="EMBL/GenBank/DDBJ databases">
        <authorList>
            <person name="Sun Q."/>
            <person name="Kim S."/>
        </authorList>
    </citation>
    <scope>NUCLEOTIDE SEQUENCE</scope>
    <source>
        <strain evidence="3">KCTC 23714</strain>
    </source>
</reference>
<evidence type="ECO:0000256" key="1">
    <source>
        <dbReference type="SAM" id="Phobius"/>
    </source>
</evidence>
<dbReference type="RefSeq" id="WP_189631994.1">
    <property type="nucleotide sequence ID" value="NZ_BMYQ01000001.1"/>
</dbReference>
<dbReference type="InterPro" id="IPR013783">
    <property type="entry name" value="Ig-like_fold"/>
</dbReference>
<dbReference type="InterPro" id="IPR052196">
    <property type="entry name" value="Bact_Kbp"/>
</dbReference>
<evidence type="ECO:0000313" key="3">
    <source>
        <dbReference type="EMBL" id="GGW21559.1"/>
    </source>
</evidence>
<dbReference type="InterPro" id="IPR018392">
    <property type="entry name" value="LysM"/>
</dbReference>
<proteinExistence type="predicted"/>
<name>A0A918MFM7_9RHOB</name>
<keyword evidence="4" id="KW-1185">Reference proteome</keyword>
<dbReference type="Gene3D" id="2.60.40.10">
    <property type="entry name" value="Immunoglobulins"/>
    <property type="match status" value="1"/>
</dbReference>